<sequence>MTVNAVRKSAPPVPGPGRARLMPTLMSACVVLVVAMVAATNLALPDLARSDLHPSGSQLLWIVDTYVLVFGCLLIPAGAIGDRRGRKGALLAGLAAFAAGCLVSALAPGVTVMLAGRLVTGAGAALIMPATLSLLLQVTEPARRPQAIAGWTAATGVAGAVGNVGGGAILRWLPWQGLFYVGAPAALLLAAAVAWAAPRGERHDADLDVTGAALLTLGLFALLFGIIEGPGHGWSSGVVLGGFACAAVLLAVFTVHALRAAHPLLDPRIFAVARLRGGVVGVGAVFFGLFALFFVNAQYLQYAKGYDTLKTGVAIVPLILGMIVVSRRSVALAARWGERTVVAAGLACVGAGLLLLSFADAATPYPWYAAFLLLLSCGTGLCLPTLSVGVMTSLPHGRAGLGSGLNGAAREIGSALGVAVAGTVLAARLAAGLPPGERARSAGEALAHAAPGLHDQVVGAFTDGMSAGLRVVGVVVLASAVLAVAGRRP</sequence>
<dbReference type="EMBL" id="MTBP01000002">
    <property type="protein sequence ID" value="POM23718.1"/>
    <property type="molecule type" value="Genomic_DNA"/>
</dbReference>
<evidence type="ECO:0000256" key="2">
    <source>
        <dbReference type="ARBA" id="ARBA00022692"/>
    </source>
</evidence>
<feature type="transmembrane region" description="Helical" evidence="5">
    <location>
        <begin position="279"/>
        <end position="299"/>
    </location>
</feature>
<reference evidence="7 8" key="1">
    <citation type="journal article" date="2017" name="Chemistry">
        <title>Isolation, Biosynthesis and Chemical Modifications of Rubterolones A-F: Rare Tropolone Alkaloids from Actinomadura sp. 5-2.</title>
        <authorList>
            <person name="Guo H."/>
            <person name="Benndorf R."/>
            <person name="Leichnitz D."/>
            <person name="Klassen J.L."/>
            <person name="Vollmers J."/>
            <person name="Gorls H."/>
            <person name="Steinacker M."/>
            <person name="Weigel C."/>
            <person name="Dahse H.M."/>
            <person name="Kaster A.K."/>
            <person name="de Beer Z.W."/>
            <person name="Poulsen M."/>
            <person name="Beemelmanns C."/>
        </authorList>
    </citation>
    <scope>NUCLEOTIDE SEQUENCE [LARGE SCALE GENOMIC DNA]</scope>
    <source>
        <strain evidence="7 8">5-2</strain>
    </source>
</reference>
<keyword evidence="8" id="KW-1185">Reference proteome</keyword>
<evidence type="ECO:0000256" key="5">
    <source>
        <dbReference type="SAM" id="Phobius"/>
    </source>
</evidence>
<dbReference type="GO" id="GO:0022857">
    <property type="term" value="F:transmembrane transporter activity"/>
    <property type="evidence" value="ECO:0007669"/>
    <property type="project" value="InterPro"/>
</dbReference>
<evidence type="ECO:0000259" key="6">
    <source>
        <dbReference type="PROSITE" id="PS50850"/>
    </source>
</evidence>
<dbReference type="InterPro" id="IPR020846">
    <property type="entry name" value="MFS_dom"/>
</dbReference>
<keyword evidence="3 5" id="KW-1133">Transmembrane helix</keyword>
<feature type="domain" description="Major facilitator superfamily (MFS) profile" evidence="6">
    <location>
        <begin position="1"/>
        <end position="489"/>
    </location>
</feature>
<feature type="transmembrane region" description="Helical" evidence="5">
    <location>
        <begin position="233"/>
        <end position="258"/>
    </location>
</feature>
<organism evidence="7 8">
    <name type="scientific">Actinomadura rubteroloni</name>
    <dbReference type="NCBI Taxonomy" id="1926885"/>
    <lineage>
        <taxon>Bacteria</taxon>
        <taxon>Bacillati</taxon>
        <taxon>Actinomycetota</taxon>
        <taxon>Actinomycetes</taxon>
        <taxon>Streptosporangiales</taxon>
        <taxon>Thermomonosporaceae</taxon>
        <taxon>Actinomadura</taxon>
    </lineage>
</organism>
<feature type="transmembrane region" description="Helical" evidence="5">
    <location>
        <begin position="365"/>
        <end position="391"/>
    </location>
</feature>
<feature type="transmembrane region" description="Helical" evidence="5">
    <location>
        <begin position="412"/>
        <end position="431"/>
    </location>
</feature>
<dbReference type="InterPro" id="IPR036259">
    <property type="entry name" value="MFS_trans_sf"/>
</dbReference>
<evidence type="ECO:0000313" key="7">
    <source>
        <dbReference type="EMBL" id="POM23718.1"/>
    </source>
</evidence>
<feature type="transmembrane region" description="Helical" evidence="5">
    <location>
        <begin position="178"/>
        <end position="197"/>
    </location>
</feature>
<dbReference type="PANTHER" id="PTHR42718">
    <property type="entry name" value="MAJOR FACILITATOR SUPERFAMILY MULTIDRUG TRANSPORTER MFSC"/>
    <property type="match status" value="1"/>
</dbReference>
<comment type="caution">
    <text evidence="7">The sequence shown here is derived from an EMBL/GenBank/DDBJ whole genome shotgun (WGS) entry which is preliminary data.</text>
</comment>
<comment type="subcellular location">
    <subcellularLocation>
        <location evidence="1">Cell membrane</location>
        <topology evidence="1">Multi-pass membrane protein</topology>
    </subcellularLocation>
</comment>
<evidence type="ECO:0000256" key="4">
    <source>
        <dbReference type="ARBA" id="ARBA00023136"/>
    </source>
</evidence>
<evidence type="ECO:0000256" key="1">
    <source>
        <dbReference type="ARBA" id="ARBA00004651"/>
    </source>
</evidence>
<proteinExistence type="predicted"/>
<feature type="transmembrane region" description="Helical" evidence="5">
    <location>
        <begin position="88"/>
        <end position="108"/>
    </location>
</feature>
<gene>
    <name evidence="7" type="primary">qacA_2</name>
    <name evidence="7" type="ORF">BTM25_23390</name>
</gene>
<protein>
    <submittedName>
        <fullName evidence="7">Antiseptic resistance protein</fullName>
    </submittedName>
</protein>
<feature type="transmembrane region" description="Helical" evidence="5">
    <location>
        <begin position="59"/>
        <end position="81"/>
    </location>
</feature>
<feature type="transmembrane region" description="Helical" evidence="5">
    <location>
        <begin position="21"/>
        <end position="39"/>
    </location>
</feature>
<feature type="transmembrane region" description="Helical" evidence="5">
    <location>
        <begin position="114"/>
        <end position="136"/>
    </location>
</feature>
<name>A0A2P4UFD0_9ACTN</name>
<feature type="transmembrane region" description="Helical" evidence="5">
    <location>
        <begin position="341"/>
        <end position="359"/>
    </location>
</feature>
<dbReference type="RefSeq" id="WP_205648084.1">
    <property type="nucleotide sequence ID" value="NZ_MTBP01000002.1"/>
</dbReference>
<dbReference type="Proteomes" id="UP000242367">
    <property type="component" value="Unassembled WGS sequence"/>
</dbReference>
<dbReference type="InterPro" id="IPR011701">
    <property type="entry name" value="MFS"/>
</dbReference>
<dbReference type="GO" id="GO:0005886">
    <property type="term" value="C:plasma membrane"/>
    <property type="evidence" value="ECO:0007669"/>
    <property type="project" value="UniProtKB-SubCell"/>
</dbReference>
<keyword evidence="2 5" id="KW-0812">Transmembrane</keyword>
<feature type="transmembrane region" description="Helical" evidence="5">
    <location>
        <begin position="209"/>
        <end position="227"/>
    </location>
</feature>
<dbReference type="Gene3D" id="1.20.1720.10">
    <property type="entry name" value="Multidrug resistance protein D"/>
    <property type="match status" value="1"/>
</dbReference>
<dbReference type="Gene3D" id="1.20.1250.20">
    <property type="entry name" value="MFS general substrate transporter like domains"/>
    <property type="match status" value="1"/>
</dbReference>
<dbReference type="PROSITE" id="PS50850">
    <property type="entry name" value="MFS"/>
    <property type="match status" value="1"/>
</dbReference>
<evidence type="ECO:0000256" key="3">
    <source>
        <dbReference type="ARBA" id="ARBA00022989"/>
    </source>
</evidence>
<feature type="transmembrane region" description="Helical" evidence="5">
    <location>
        <begin position="148"/>
        <end position="172"/>
    </location>
</feature>
<dbReference type="Pfam" id="PF07690">
    <property type="entry name" value="MFS_1"/>
    <property type="match status" value="1"/>
</dbReference>
<feature type="transmembrane region" description="Helical" evidence="5">
    <location>
        <begin position="311"/>
        <end position="329"/>
    </location>
</feature>
<evidence type="ECO:0000313" key="8">
    <source>
        <dbReference type="Proteomes" id="UP000242367"/>
    </source>
</evidence>
<feature type="transmembrane region" description="Helical" evidence="5">
    <location>
        <begin position="467"/>
        <end position="486"/>
    </location>
</feature>
<keyword evidence="4 5" id="KW-0472">Membrane</keyword>
<dbReference type="AlphaFoldDB" id="A0A2P4UFD0"/>
<accession>A0A2P4UFD0</accession>
<dbReference type="PANTHER" id="PTHR42718:SF42">
    <property type="entry name" value="EXPORT PROTEIN"/>
    <property type="match status" value="1"/>
</dbReference>
<dbReference type="SUPFAM" id="SSF103473">
    <property type="entry name" value="MFS general substrate transporter"/>
    <property type="match status" value="1"/>
</dbReference>
<dbReference type="CDD" id="cd17321">
    <property type="entry name" value="MFS_MMR_MDR_like"/>
    <property type="match status" value="1"/>
</dbReference>